<name>A0A2G5NV08_9STAP</name>
<proteinExistence type="predicted"/>
<reference evidence="2 3" key="1">
    <citation type="journal article" date="2018" name="Front. Microbiol.">
        <title>Description and Comparative Genomics of Macrococcus caseolyticus subsp. hominis subsp. nov., Macrococcus goetzii sp. nov., Macrococcus epidermidis sp. nov., and Macrococcus bohemicus sp. nov., Novel Macrococci From Human Clinical Material With Virulence Potential and Suspected Uptake of Foreign DNA by Natural Transformation.</title>
        <authorList>
            <person name="Maslanova I."/>
            <person name="Wertheimer Z."/>
            <person name="Sedlacek I."/>
            <person name="Svec P."/>
            <person name="Indrakova A."/>
            <person name="Kovarovic V."/>
            <person name="Schumann P."/>
            <person name="Sproer C."/>
            <person name="Kralova S."/>
            <person name="Sedo O."/>
            <person name="Kristofova L."/>
            <person name="Vrbovska V."/>
            <person name="Fuzik T."/>
            <person name="Petras P."/>
            <person name="Zdrahal Z."/>
            <person name="Ruzickova V."/>
            <person name="Doskar J."/>
            <person name="Pantucek R."/>
        </authorList>
    </citation>
    <scope>NUCLEOTIDE SEQUENCE [LARGE SCALE GENOMIC DNA]</scope>
    <source>
        <strain evidence="2 3">CCM 4927</strain>
    </source>
</reference>
<evidence type="ECO:0000313" key="3">
    <source>
        <dbReference type="Proteomes" id="UP000229523"/>
    </source>
</evidence>
<sequence length="129" mass="14562">MFKTGDKVRVAINVDHVIEGEVTTVTDEYVFVDGAPYTHREVAMIPETKKTFDEIEIVSVYPTPTELPGDEEPSNDGNTSTDAKVPVSEVFDIEQADSIEVLWNKHDEYLSKMVDISNRINELKENDDN</sequence>
<accession>A0A2G5NV08</accession>
<dbReference type="EMBL" id="MJBI02000006">
    <property type="protein sequence ID" value="RAI79690.1"/>
    <property type="molecule type" value="Genomic_DNA"/>
</dbReference>
<dbReference type="Proteomes" id="UP000229523">
    <property type="component" value="Unassembled WGS sequence"/>
</dbReference>
<gene>
    <name evidence="2" type="ORF">BFS35_011125</name>
</gene>
<feature type="region of interest" description="Disordered" evidence="1">
    <location>
        <begin position="62"/>
        <end position="83"/>
    </location>
</feature>
<protein>
    <submittedName>
        <fullName evidence="2">Uncharacterized protein</fullName>
    </submittedName>
</protein>
<organism evidence="2 3">
    <name type="scientific">Macrococcoides goetzii</name>
    <dbReference type="NCBI Taxonomy" id="1891097"/>
    <lineage>
        <taxon>Bacteria</taxon>
        <taxon>Bacillati</taxon>
        <taxon>Bacillota</taxon>
        <taxon>Bacilli</taxon>
        <taxon>Bacillales</taxon>
        <taxon>Staphylococcaceae</taxon>
        <taxon>Macrococcoides</taxon>
    </lineage>
</organism>
<evidence type="ECO:0000256" key="1">
    <source>
        <dbReference type="SAM" id="MobiDB-lite"/>
    </source>
</evidence>
<evidence type="ECO:0000313" key="2">
    <source>
        <dbReference type="EMBL" id="RAI79690.1"/>
    </source>
</evidence>
<keyword evidence="3" id="KW-1185">Reference proteome</keyword>
<comment type="caution">
    <text evidence="2">The sequence shown here is derived from an EMBL/GenBank/DDBJ whole genome shotgun (WGS) entry which is preliminary data.</text>
</comment>
<dbReference type="RefSeq" id="WP_099576960.1">
    <property type="nucleotide sequence ID" value="NZ_MJBI02000006.1"/>
</dbReference>
<dbReference type="AlphaFoldDB" id="A0A2G5NV08"/>